<protein>
    <recommendedName>
        <fullName evidence="3">Mechanosensitive ion channel MscS domain-containing protein</fullName>
    </recommendedName>
</protein>
<feature type="region of interest" description="Disordered" evidence="1">
    <location>
        <begin position="157"/>
        <end position="262"/>
    </location>
</feature>
<evidence type="ECO:0000256" key="2">
    <source>
        <dbReference type="SAM" id="Phobius"/>
    </source>
</evidence>
<keyword evidence="2" id="KW-0812">Transmembrane</keyword>
<evidence type="ECO:0000259" key="3">
    <source>
        <dbReference type="Pfam" id="PF00924"/>
    </source>
</evidence>
<dbReference type="PANTHER" id="PTHR31323">
    <property type="entry name" value="MECHANOSENSITIVE ION CHANNEL PROTEIN MSY2"/>
    <property type="match status" value="1"/>
</dbReference>
<accession>A0AAD2G425</accession>
<dbReference type="EMBL" id="CAKOGP040002091">
    <property type="protein sequence ID" value="CAJ1961475.1"/>
    <property type="molecule type" value="Genomic_DNA"/>
</dbReference>
<organism evidence="4 5">
    <name type="scientific">Cylindrotheca closterium</name>
    <dbReference type="NCBI Taxonomy" id="2856"/>
    <lineage>
        <taxon>Eukaryota</taxon>
        <taxon>Sar</taxon>
        <taxon>Stramenopiles</taxon>
        <taxon>Ochrophyta</taxon>
        <taxon>Bacillariophyta</taxon>
        <taxon>Bacillariophyceae</taxon>
        <taxon>Bacillariophycidae</taxon>
        <taxon>Bacillariales</taxon>
        <taxon>Bacillariaceae</taxon>
        <taxon>Cylindrotheca</taxon>
    </lineage>
</organism>
<dbReference type="Pfam" id="PF00924">
    <property type="entry name" value="MS_channel_2nd"/>
    <property type="match status" value="1"/>
</dbReference>
<feature type="region of interest" description="Disordered" evidence="1">
    <location>
        <begin position="505"/>
        <end position="610"/>
    </location>
</feature>
<feature type="compositionally biased region" description="Acidic residues" evidence="1">
    <location>
        <begin position="550"/>
        <end position="564"/>
    </location>
</feature>
<keyword evidence="2" id="KW-0472">Membrane</keyword>
<evidence type="ECO:0000256" key="1">
    <source>
        <dbReference type="SAM" id="MobiDB-lite"/>
    </source>
</evidence>
<dbReference type="GO" id="GO:0005262">
    <property type="term" value="F:calcium channel activity"/>
    <property type="evidence" value="ECO:0007669"/>
    <property type="project" value="TreeGrafter"/>
</dbReference>
<evidence type="ECO:0000313" key="5">
    <source>
        <dbReference type="Proteomes" id="UP001295423"/>
    </source>
</evidence>
<comment type="caution">
    <text evidence="4">The sequence shown here is derived from an EMBL/GenBank/DDBJ whole genome shotgun (WGS) entry which is preliminary data.</text>
</comment>
<feature type="transmembrane region" description="Helical" evidence="2">
    <location>
        <begin position="394"/>
        <end position="412"/>
    </location>
</feature>
<keyword evidence="2" id="KW-1133">Transmembrane helix</keyword>
<sequence>MSSEERPPSAKSRSSKTFGSFAKSGVTMASDGVASVVKPFSSVAKASAKASGKAVKASGNLVHGTVKASGKAVSDTANALNPTKMFKKSSKHKTEKQSLYEDLHADPAESYLIEGLEERGRRTVPNGDGFRPAVEGERAPFGLHSLGRAFDEEAPLTTQSAPNYRSMARMARQQSQKFSFDANDPSNDLNLKPSPMNSHQRAQTLLDSINDDEEDENNPNNKSPMEEVSFPGGPMEINVDESHPLLGGEGLDPLEGIDGGGYHDPSSGAPYQRLNEARRGGPKRRCQNILACLNPLNLIRNLLKAILLPFLAWYIPLFIISWVLFYYCGNPELDFMPGEATISWWINFFGRQCFLLQVSYILQTILIDWIILSSRLVLAIVGPWATMFCLQSRGWPFLVGSWGLLAMVFLHGDDAFSQHWLHFTGIKIFTTANSGTYIIASSTYLRVLIGMVLAGIATSLKRTIVTLYFGKRSFDIYKTKLEKILNNVILVSEVAELSAAAEDLEGIETSSRETPPRGARRSGPGHVRWSSLRFEDRKKMRNSPQQPVDELSDSDGSNDDEESEGHDSDKSDASEVKPAESKDDKSEEEDDMMSTENRIDPSSPFNKSYSSISADTSVKHFKMKNQLGRWDDPLNKMDAKSESSVSDILKFRKALTYMDLEHPFSESFGPASSRDELLTSAQAVYSRLRRLSPEGSATLPLSVLAVLAENEDGTVDKQTRRSLKKIFPPDRMGNVSLFSFVMGCDSVYKKLRYFRASVGNSSVIDKVLEDIVDTLFFFVLVILILSLLNLNPWPLLVSTSTLMVTFAFALGPSAAKAIEGMILIVGRRPYDIGDRIIISNTPGEAVPGVANSWFVEDITLFTTTIRFGANNELATLSNGSIAQSRITNCARSKKATVHLVLKLHIRFHEGSNLADYREALDTYVLNNPNRWDSIVFFRCEEIDADNEFVVYRLVTRSTQSWQPAPRVLEHRSQLHRFMLDLAKRMEVQFNAPLPSSVIYSGGDMKDITNPKINRARDLEASSAVLPMDVGSDTDEDPESDGIHQTENAARRASTVGVGE</sequence>
<feature type="compositionally biased region" description="Basic and acidic residues" evidence="1">
    <location>
        <begin position="565"/>
        <end position="585"/>
    </location>
</feature>
<feature type="domain" description="Mechanosensitive ion channel MscS" evidence="3">
    <location>
        <begin position="819"/>
        <end position="890"/>
    </location>
</feature>
<feature type="region of interest" description="Disordered" evidence="1">
    <location>
        <begin position="1023"/>
        <end position="1059"/>
    </location>
</feature>
<proteinExistence type="predicted"/>
<dbReference type="Proteomes" id="UP001295423">
    <property type="component" value="Unassembled WGS sequence"/>
</dbReference>
<feature type="compositionally biased region" description="Polar residues" evidence="1">
    <location>
        <begin position="172"/>
        <end position="207"/>
    </location>
</feature>
<dbReference type="AlphaFoldDB" id="A0AAD2G425"/>
<reference evidence="4" key="1">
    <citation type="submission" date="2023-08" db="EMBL/GenBank/DDBJ databases">
        <authorList>
            <person name="Audoor S."/>
            <person name="Bilcke G."/>
        </authorList>
    </citation>
    <scope>NUCLEOTIDE SEQUENCE</scope>
</reference>
<dbReference type="GO" id="GO:0016020">
    <property type="term" value="C:membrane"/>
    <property type="evidence" value="ECO:0007669"/>
    <property type="project" value="InterPro"/>
</dbReference>
<dbReference type="PANTHER" id="PTHR31323:SF1">
    <property type="entry name" value="MECHANOSENSITIVE ION CHANNEL PROTEIN"/>
    <property type="match status" value="1"/>
</dbReference>
<dbReference type="GO" id="GO:0006874">
    <property type="term" value="P:intracellular calcium ion homeostasis"/>
    <property type="evidence" value="ECO:0007669"/>
    <property type="project" value="TreeGrafter"/>
</dbReference>
<keyword evidence="5" id="KW-1185">Reference proteome</keyword>
<feature type="transmembrane region" description="Helical" evidence="2">
    <location>
        <begin position="447"/>
        <end position="470"/>
    </location>
</feature>
<dbReference type="InterPro" id="IPR006685">
    <property type="entry name" value="MscS_channel_2nd"/>
</dbReference>
<dbReference type="InterPro" id="IPR023408">
    <property type="entry name" value="MscS_beta-dom_sf"/>
</dbReference>
<name>A0AAD2G425_9STRA</name>
<gene>
    <name evidence="4" type="ORF">CYCCA115_LOCUS19215</name>
</gene>
<dbReference type="Gene3D" id="2.30.30.60">
    <property type="match status" value="1"/>
</dbReference>
<feature type="transmembrane region" description="Helical" evidence="2">
    <location>
        <begin position="771"/>
        <end position="790"/>
    </location>
</feature>
<evidence type="ECO:0000313" key="4">
    <source>
        <dbReference type="EMBL" id="CAJ1961475.1"/>
    </source>
</evidence>
<feature type="transmembrane region" description="Helical" evidence="2">
    <location>
        <begin position="306"/>
        <end position="327"/>
    </location>
</feature>